<dbReference type="PANTHER" id="PTHR33026:SF7">
    <property type="entry name" value="OS03G0100275 PROTEIN"/>
    <property type="match status" value="1"/>
</dbReference>
<organism evidence="4">
    <name type="scientific">Oryza sativa subsp. japonica</name>
    <name type="common">Rice</name>
    <dbReference type="NCBI Taxonomy" id="39947"/>
    <lineage>
        <taxon>Eukaryota</taxon>
        <taxon>Viridiplantae</taxon>
        <taxon>Streptophyta</taxon>
        <taxon>Embryophyta</taxon>
        <taxon>Tracheophyta</taxon>
        <taxon>Spermatophyta</taxon>
        <taxon>Magnoliopsida</taxon>
        <taxon>Liliopsida</taxon>
        <taxon>Poales</taxon>
        <taxon>Poaceae</taxon>
        <taxon>BOP clade</taxon>
        <taxon>Oryzoideae</taxon>
        <taxon>Oryzeae</taxon>
        <taxon>Oryzinae</taxon>
        <taxon>Oryza</taxon>
        <taxon>Oryza sativa</taxon>
    </lineage>
</organism>
<dbReference type="EMBL" id="DP000011">
    <property type="protein sequence ID" value="ABA97956.1"/>
    <property type="molecule type" value="Genomic_DNA"/>
</dbReference>
<sequence>MAEEKESFEGQWAPSDVTEENLKEMVAHGVLPAKEIIGWRPACGEAFPTPDTHEIVVFSHFFYGGFALPTSRFFRGILSFYGISLHHLNPNSIVHIANFIHVCEAFLGIKPHFALFRRIFFLKPQPNKSKPCVVGGARFQLRGTLSQKYFSMPFKTSNKGWHANWFYVQNLEPALPEYSCLPPVYQDTWNSLPIGDEAAQALELLDRMLKLKEQGLQGEQITRHFIKCRLAPIKERSRTAFEFDGKHDPNREEPDSLDFKIMKERMYKIFSNAIVVSYSHQLPVVPYNAFNPPPQEYVLMKSDPPIAQRRSPRQHTIQGSGGPTNRSDPQPQTSKPAGQTGPRKRKLVLNDDEGDDSNKSGDKGTPNKLPKHTMPRKKLAGRQMPKIRTSSRKPSDIDPTGKDPDPAVTEPNLSKDAEPSAENQPTAESRPTAESQPTGAHASDDRADPSDQPPTGDQSGTAETATTQEPPTGNQSDVGPDEEIPEVEAQTTTSQGPEAGKDSMIGSLNTEQGPPHVQPGTSSGTLGDDEEAIPRIKAANDSRPPILLKWWDENSQVAGIVINRQKENEEVCQLKKVLGEATRIVNRIHLRNEAKTTTLEKLVPHLGALEAVRDQLHEAKEYAKKTEKELRDRIAQLQDSNFELSGSSKAQATRMAQMEKQIEALKRDKIELAVQRDSALKEVEDRKIKSQAQFDVLVGKIKKLEGARDEVANVATPLVQAMFLNDSGPSALDATEIFDKLRVAPDVYFKNIKKAGSMGASMALAMTKSLYPRIEIDAIDGFADGTSEEAALDLISNAQNAADKIASDVVEQFRNNDLQPSNNNSDDERTDSD</sequence>
<evidence type="ECO:0000259" key="3">
    <source>
        <dbReference type="Pfam" id="PF04195"/>
    </source>
</evidence>
<evidence type="ECO:0000256" key="1">
    <source>
        <dbReference type="SAM" id="Coils"/>
    </source>
</evidence>
<dbReference type="PANTHER" id="PTHR33026">
    <property type="entry name" value="OS06G0360600 PROTEIN"/>
    <property type="match status" value="1"/>
</dbReference>
<dbReference type="Pfam" id="PF04195">
    <property type="entry name" value="Transposase_28"/>
    <property type="match status" value="1"/>
</dbReference>
<evidence type="ECO:0000313" key="4">
    <source>
        <dbReference type="EMBL" id="ABA97956.1"/>
    </source>
</evidence>
<reference evidence="4" key="3">
    <citation type="submission" date="2006-01" db="EMBL/GenBank/DDBJ databases">
        <authorList>
            <person name="Buell R."/>
        </authorList>
    </citation>
    <scope>NUCLEOTIDE SEQUENCE</scope>
</reference>
<feature type="compositionally biased region" description="Low complexity" evidence="2">
    <location>
        <begin position="460"/>
        <end position="473"/>
    </location>
</feature>
<feature type="region of interest" description="Disordered" evidence="2">
    <location>
        <begin position="814"/>
        <end position="833"/>
    </location>
</feature>
<dbReference type="AlphaFoldDB" id="Q2QSJ3"/>
<proteinExistence type="predicted"/>
<feature type="compositionally biased region" description="Basic residues" evidence="2">
    <location>
        <begin position="369"/>
        <end position="380"/>
    </location>
</feature>
<reference evidence="4" key="2">
    <citation type="submission" date="2005-04" db="EMBL/GenBank/DDBJ databases">
        <authorList>
            <person name="Buell C.R."/>
            <person name="Wing R.A."/>
            <person name="McCombie W.A."/>
            <person name="Ouyang S."/>
        </authorList>
    </citation>
    <scope>NUCLEOTIDE SEQUENCE</scope>
</reference>
<accession>Q2QSJ3</accession>
<feature type="compositionally biased region" description="Polar residues" evidence="2">
    <location>
        <begin position="814"/>
        <end position="824"/>
    </location>
</feature>
<feature type="coiled-coil region" evidence="1">
    <location>
        <begin position="609"/>
        <end position="682"/>
    </location>
</feature>
<feature type="region of interest" description="Disordered" evidence="2">
    <location>
        <begin position="307"/>
        <end position="528"/>
    </location>
</feature>
<feature type="domain" description="Transposase (putative) gypsy type" evidence="3">
    <location>
        <begin position="56"/>
        <end position="123"/>
    </location>
</feature>
<feature type="compositionally biased region" description="Polar residues" evidence="2">
    <location>
        <begin position="314"/>
        <end position="337"/>
    </location>
</feature>
<dbReference type="InterPro" id="IPR007321">
    <property type="entry name" value="Transposase_28"/>
</dbReference>
<feature type="compositionally biased region" description="Basic and acidic residues" evidence="2">
    <location>
        <begin position="393"/>
        <end position="405"/>
    </location>
</feature>
<keyword evidence="1" id="KW-0175">Coiled coil</keyword>
<evidence type="ECO:0000256" key="2">
    <source>
        <dbReference type="SAM" id="MobiDB-lite"/>
    </source>
</evidence>
<reference evidence="4" key="1">
    <citation type="journal article" date="2005" name="BMC Biol.">
        <title>The sequence of rice chromosomes 11 and 12, rich in disease resistance genes and recent gene duplications.</title>
        <authorList>
            <consortium name="The rice chromosomes 11 and 12 sequencing consortia"/>
        </authorList>
    </citation>
    <scope>NUCLEOTIDE SEQUENCE [LARGE SCALE GENOMIC DNA]</scope>
</reference>
<gene>
    <name evidence="4" type="ordered locus">LOC_Os12g23910</name>
</gene>
<name>Q2QSJ3_ORYSJ</name>
<feature type="compositionally biased region" description="Polar residues" evidence="2">
    <location>
        <begin position="421"/>
        <end position="438"/>
    </location>
</feature>
<protein>
    <submittedName>
        <fullName evidence="4">Retrotransposon protein, putative, Ty3-gypsy subclass</fullName>
    </submittedName>
</protein>